<evidence type="ECO:0000256" key="2">
    <source>
        <dbReference type="SAM" id="MobiDB-lite"/>
    </source>
</evidence>
<keyword evidence="1" id="KW-0175">Coiled coil</keyword>
<reference evidence="3" key="1">
    <citation type="submission" date="2024-03" db="EMBL/GenBank/DDBJ databases">
        <title>WGS assembly of Saponaria officinalis var. Norfolk2.</title>
        <authorList>
            <person name="Jenkins J."/>
            <person name="Shu S."/>
            <person name="Grimwood J."/>
            <person name="Barry K."/>
            <person name="Goodstein D."/>
            <person name="Schmutz J."/>
            <person name="Leebens-Mack J."/>
            <person name="Osbourn A."/>
        </authorList>
    </citation>
    <scope>NUCLEOTIDE SEQUENCE [LARGE SCALE GENOMIC DNA]</scope>
    <source>
        <strain evidence="3">JIC</strain>
    </source>
</reference>
<gene>
    <name evidence="3" type="ORF">RND81_13G218700</name>
</gene>
<feature type="coiled-coil region" evidence="1">
    <location>
        <begin position="40"/>
        <end position="124"/>
    </location>
</feature>
<feature type="region of interest" description="Disordered" evidence="2">
    <location>
        <begin position="307"/>
        <end position="327"/>
    </location>
</feature>
<evidence type="ECO:0000256" key="1">
    <source>
        <dbReference type="SAM" id="Coils"/>
    </source>
</evidence>
<organism evidence="3 4">
    <name type="scientific">Saponaria officinalis</name>
    <name type="common">Common soapwort</name>
    <name type="synonym">Lychnis saponaria</name>
    <dbReference type="NCBI Taxonomy" id="3572"/>
    <lineage>
        <taxon>Eukaryota</taxon>
        <taxon>Viridiplantae</taxon>
        <taxon>Streptophyta</taxon>
        <taxon>Embryophyta</taxon>
        <taxon>Tracheophyta</taxon>
        <taxon>Spermatophyta</taxon>
        <taxon>Magnoliopsida</taxon>
        <taxon>eudicotyledons</taxon>
        <taxon>Gunneridae</taxon>
        <taxon>Pentapetalae</taxon>
        <taxon>Caryophyllales</taxon>
        <taxon>Caryophyllaceae</taxon>
        <taxon>Caryophylleae</taxon>
        <taxon>Saponaria</taxon>
    </lineage>
</organism>
<name>A0AAW1H0T1_SAPOF</name>
<comment type="caution">
    <text evidence="3">The sequence shown here is derived from an EMBL/GenBank/DDBJ whole genome shotgun (WGS) entry which is preliminary data.</text>
</comment>
<dbReference type="AlphaFoldDB" id="A0AAW1H0T1"/>
<evidence type="ECO:0000313" key="3">
    <source>
        <dbReference type="EMBL" id="KAK9670693.1"/>
    </source>
</evidence>
<dbReference type="PANTHER" id="PTHR35164">
    <property type="entry name" value="EXPRESSED PROTEIN"/>
    <property type="match status" value="1"/>
</dbReference>
<sequence length="327" mass="37134">MQQHHTKRHEDVVQELNEVKAKLIVSERDRNRVVQELKRATQAEDHNKKAMEDLALALKEVAAESNTAKENLLSTEQQLDAVKEEATYLKKMVKSTEDTYEAVFKEQKKENDRLINIVNRLRVEAEESQLAWSCKELEFVKCIKKSEDDKNVVEAENSKLIQCLMEAQETSDRYKEESSKLRDILKQAINEANVAKEAASLARTENSFLKDSLAFNQTGPLTIIDSEPNLNTKDQHKADNIDSEPNLSIKDQHKADIIHTLDNSVYDSPSSYYPRTLSANFGDMDIERSSRGKKKALLRRFGELLRGGKISHQSPPKDIGAQKGIVA</sequence>
<proteinExistence type="predicted"/>
<dbReference type="PANTHER" id="PTHR35164:SF9">
    <property type="entry name" value="EXPRESSED PROTEIN"/>
    <property type="match status" value="1"/>
</dbReference>
<feature type="coiled-coil region" evidence="1">
    <location>
        <begin position="164"/>
        <end position="205"/>
    </location>
</feature>
<evidence type="ECO:0000313" key="4">
    <source>
        <dbReference type="Proteomes" id="UP001443914"/>
    </source>
</evidence>
<keyword evidence="4" id="KW-1185">Reference proteome</keyword>
<dbReference type="EMBL" id="JBDFQZ010000013">
    <property type="protein sequence ID" value="KAK9670693.1"/>
    <property type="molecule type" value="Genomic_DNA"/>
</dbReference>
<dbReference type="Proteomes" id="UP001443914">
    <property type="component" value="Unassembled WGS sequence"/>
</dbReference>
<evidence type="ECO:0008006" key="5">
    <source>
        <dbReference type="Google" id="ProtNLM"/>
    </source>
</evidence>
<accession>A0AAW1H0T1</accession>
<protein>
    <recommendedName>
        <fullName evidence="5">WEB family protein</fullName>
    </recommendedName>
</protein>